<dbReference type="RefSeq" id="WP_344701129.1">
    <property type="nucleotide sequence ID" value="NZ_BAAAZT010000006.1"/>
</dbReference>
<dbReference type="Proteomes" id="UP001500133">
    <property type="component" value="Unassembled WGS sequence"/>
</dbReference>
<proteinExistence type="predicted"/>
<evidence type="ECO:0000313" key="4">
    <source>
        <dbReference type="Proteomes" id="UP001500133"/>
    </source>
</evidence>
<dbReference type="EMBL" id="BAAAZT010000006">
    <property type="protein sequence ID" value="GAA3893378.1"/>
    <property type="molecule type" value="Genomic_DNA"/>
</dbReference>
<keyword evidence="1" id="KW-0732">Signal</keyword>
<comment type="caution">
    <text evidence="3">The sequence shown here is derived from an EMBL/GenBank/DDBJ whole genome shotgun (WGS) entry which is preliminary data.</text>
</comment>
<feature type="chain" id="PRO_5046180499" description="DUF4426 domain-containing protein" evidence="1">
    <location>
        <begin position="25"/>
        <end position="149"/>
    </location>
</feature>
<evidence type="ECO:0000256" key="1">
    <source>
        <dbReference type="SAM" id="SignalP"/>
    </source>
</evidence>
<organism evidence="3 4">
    <name type="scientific">Halomonas cibimaris</name>
    <dbReference type="NCBI Taxonomy" id="657012"/>
    <lineage>
        <taxon>Bacteria</taxon>
        <taxon>Pseudomonadati</taxon>
        <taxon>Pseudomonadota</taxon>
        <taxon>Gammaproteobacteria</taxon>
        <taxon>Oceanospirillales</taxon>
        <taxon>Halomonadaceae</taxon>
        <taxon>Halomonas</taxon>
    </lineage>
</organism>
<accession>A0ABP7L300</accession>
<evidence type="ECO:0000313" key="3">
    <source>
        <dbReference type="EMBL" id="GAA3893378.1"/>
    </source>
</evidence>
<feature type="domain" description="DUF4426" evidence="2">
    <location>
        <begin position="27"/>
        <end position="148"/>
    </location>
</feature>
<dbReference type="Gene3D" id="2.60.40.3340">
    <property type="entry name" value="Domain of unknown function DUF4426"/>
    <property type="match status" value="1"/>
</dbReference>
<evidence type="ECO:0000259" key="2">
    <source>
        <dbReference type="Pfam" id="PF14467"/>
    </source>
</evidence>
<keyword evidence="4" id="KW-1185">Reference proteome</keyword>
<gene>
    <name evidence="3" type="ORF">GCM10022228_00600</name>
</gene>
<dbReference type="InterPro" id="IPR025218">
    <property type="entry name" value="DUF4426"/>
</dbReference>
<reference evidence="4" key="1">
    <citation type="journal article" date="2019" name="Int. J. Syst. Evol. Microbiol.">
        <title>The Global Catalogue of Microorganisms (GCM) 10K type strain sequencing project: providing services to taxonomists for standard genome sequencing and annotation.</title>
        <authorList>
            <consortium name="The Broad Institute Genomics Platform"/>
            <consortium name="The Broad Institute Genome Sequencing Center for Infectious Disease"/>
            <person name="Wu L."/>
            <person name="Ma J."/>
        </authorList>
    </citation>
    <scope>NUCLEOTIDE SEQUENCE [LARGE SCALE GENOMIC DNA]</scope>
    <source>
        <strain evidence="4">JCM 16914</strain>
    </source>
</reference>
<protein>
    <recommendedName>
        <fullName evidence="2">DUF4426 domain-containing protein</fullName>
    </recommendedName>
</protein>
<feature type="signal peptide" evidence="1">
    <location>
        <begin position="1"/>
        <end position="24"/>
    </location>
</feature>
<name>A0ABP7L300_9GAMM</name>
<dbReference type="Pfam" id="PF14467">
    <property type="entry name" value="DUF4426"/>
    <property type="match status" value="1"/>
</dbReference>
<sequence length="149" mass="16675">MANRWLLRMTVFLALCLGAFGAHGDRQRVGDYVIHYSAIGTRFLAPEVAEEYGIQRSAGLGLVHVSVREHRDDGTTRPASASVKGSVGPLKETPKSLDFRTVRDNGAVYQLATFRLTHDAPMHFTLKVRADRNAAAETVRFVQRFYLER</sequence>